<keyword evidence="4" id="KW-0238">DNA-binding</keyword>
<proteinExistence type="predicted"/>
<dbReference type="RefSeq" id="WP_136628245.1">
    <property type="nucleotide sequence ID" value="NZ_JARQOJ010000007.1"/>
</dbReference>
<evidence type="ECO:0000259" key="3">
    <source>
        <dbReference type="Pfam" id="PF20693"/>
    </source>
</evidence>
<dbReference type="SUPFAM" id="SSF52540">
    <property type="entry name" value="P-loop containing nucleoside triphosphate hydrolases"/>
    <property type="match status" value="1"/>
</dbReference>
<dbReference type="Pfam" id="PF20693">
    <property type="entry name" value="YobI-ATPase"/>
    <property type="match status" value="1"/>
</dbReference>
<protein>
    <submittedName>
        <fullName evidence="4">DNA-binding protein</fullName>
    </submittedName>
</protein>
<feature type="transmembrane region" description="Helical" evidence="2">
    <location>
        <begin position="162"/>
        <end position="180"/>
    </location>
</feature>
<gene>
    <name evidence="4" type="ORF">FAJ34_03850</name>
</gene>
<dbReference type="InterPro" id="IPR048428">
    <property type="entry name" value="YobI-NTPase"/>
</dbReference>
<dbReference type="AlphaFoldDB" id="A0A4T2H8T8"/>
<evidence type="ECO:0000256" key="1">
    <source>
        <dbReference type="SAM" id="Coils"/>
    </source>
</evidence>
<evidence type="ECO:0000256" key="2">
    <source>
        <dbReference type="SAM" id="Phobius"/>
    </source>
</evidence>
<name>A0A4T2H8T8_STRSU</name>
<dbReference type="Proteomes" id="UP000305768">
    <property type="component" value="Unassembled WGS sequence"/>
</dbReference>
<dbReference type="EMBL" id="SSXP01000003">
    <property type="protein sequence ID" value="TII08649.1"/>
    <property type="molecule type" value="Genomic_DNA"/>
</dbReference>
<keyword evidence="2" id="KW-0472">Membrane</keyword>
<comment type="caution">
    <text evidence="4">The sequence shown here is derived from an EMBL/GenBank/DDBJ whole genome shotgun (WGS) entry which is preliminary data.</text>
</comment>
<reference evidence="4 5" key="1">
    <citation type="submission" date="2019-04" db="EMBL/GenBank/DDBJ databases">
        <title>Genome analysis of Streptococcus suis strain WUSS425.</title>
        <authorList>
            <person name="Chen H."/>
            <person name="Gao X."/>
            <person name="Wu Z."/>
        </authorList>
    </citation>
    <scope>NUCLEOTIDE SEQUENCE [LARGE SCALE GENOMIC DNA]</scope>
    <source>
        <strain evidence="4 5">WUSS425</strain>
    </source>
</reference>
<accession>A0A4T2H8T8</accession>
<keyword evidence="2" id="KW-0812">Transmembrane</keyword>
<feature type="coiled-coil region" evidence="1">
    <location>
        <begin position="508"/>
        <end position="535"/>
    </location>
</feature>
<evidence type="ECO:0000313" key="4">
    <source>
        <dbReference type="EMBL" id="TII08649.1"/>
    </source>
</evidence>
<feature type="domain" description="YobI-like P-loop NTPase" evidence="3">
    <location>
        <begin position="22"/>
        <end position="392"/>
    </location>
</feature>
<dbReference type="InterPro" id="IPR027417">
    <property type="entry name" value="P-loop_NTPase"/>
</dbReference>
<evidence type="ECO:0000313" key="5">
    <source>
        <dbReference type="Proteomes" id="UP000305768"/>
    </source>
</evidence>
<sequence length="1241" mass="145646">MVYIFNKLTPKNDIKIDESQFAAMNFIMSEKDIKNVAISGNYGSGKSSFIETYKTKNKNFNPIHISLSHFSREDETEISDKQVNVLEGKIINQLLHRTSPEDIPLTIFKSKQNPSNDSIRLWTVELIIFITALLFLINYSNIAITLVSAFPWLPKIGALVRLIAYLAIFCVFGNIIYQLVNLQFHQKLFRNISFKGGVVSGQIEVFQNTDVSYFDKYLDDVLYLFENCQSNVVIFEDIDRFETNLIFEKLREINTLVNSKKKSGEKLLFIYLIKDDMFISKERTKFFDFIIPIIPVITSSNAGERFTKILNEMNLEVELDKKFLQKISIYIDDMRLAYNICNEFVFYRSVLSDRENPNKLQLDDEKLFSMVVYKNIFPKDFSCLQMDSGLVYKVIQEASNLRQPKIKALRQEVSELENRIMDAEQEFAKSKLELYSIFLKIPEGRGALKVNGKLESEFSSRLDFIEELLDEEARIQSIETGYYSNLRDERFEDIFQIEDKEFQRRLKKLEDREKIHVLNNDLEQIRNELSKVSSMKIAQLLERSAFDEICSQDEFKYLQNDKKLSMIMFLVKNGYIDEGYSDYITYFYPNSLKKEDYEFLMAVQGEKVLDEDYTLVEVSEVYDRLDDSYFEHDSILNFDLLKYTLTEGTSLERITKYLSVERYNFLNRFLQNSSIGKDHHVALIIELMRHNQETLKRIFVSDNIVGKDKVYISNILLSSVDLRIYDFKSNFKEVLISFIEDNWKAIQDGLDSISEPSKENNSQIQDNLLFLGVKIIDFTFDKEHQSISSYVYVHNLYAINMRNIVGLLGYLGNVVSEEMVKHRPISITKQFEELKIYIQENIEEYLEQAISFSEGQINDEQDDIYDILNNVSIAQEIRIAYMKCLSDETLMIEDLKTMEMVEASLTLNKAVCDTQNIMDAFYEYDDLVNPLLEFVNSKDKINFEKTVFDRYPEERQKLFFRKTALCNDLKNEHYKSILYVIKWRFGTFPEEEIHEDKVNILIKASTISKEFNRDTLEVLRKRYPEQVIAYILRYLDGYIQNLEDSNVYDEEEIIQVLDMNISDTKAISIAEKFEGTISIQDKAFSPSLQAYILENLFDAEDLEYIVINYSAFNQEIQNVIFNKTKSFIEEIVSEELTLDKHLLCRIISVETIDITSRQVLFSRQLSDFSQQKLNEKLQIVNLLESYDTLMSTISRGRNPKLEINEINKNILEFLKNNNKLSSYREEGEYYRVYSKKQKIKA</sequence>
<feature type="transmembrane region" description="Helical" evidence="2">
    <location>
        <begin position="126"/>
        <end position="150"/>
    </location>
</feature>
<keyword evidence="1" id="KW-0175">Coiled coil</keyword>
<organism evidence="4 5">
    <name type="scientific">Streptococcus suis</name>
    <dbReference type="NCBI Taxonomy" id="1307"/>
    <lineage>
        <taxon>Bacteria</taxon>
        <taxon>Bacillati</taxon>
        <taxon>Bacillota</taxon>
        <taxon>Bacilli</taxon>
        <taxon>Lactobacillales</taxon>
        <taxon>Streptococcaceae</taxon>
        <taxon>Streptococcus</taxon>
    </lineage>
</organism>
<feature type="coiled-coil region" evidence="1">
    <location>
        <begin position="406"/>
        <end position="433"/>
    </location>
</feature>
<keyword evidence="2" id="KW-1133">Transmembrane helix</keyword>
<dbReference type="GO" id="GO:0003677">
    <property type="term" value="F:DNA binding"/>
    <property type="evidence" value="ECO:0007669"/>
    <property type="project" value="UniProtKB-KW"/>
</dbReference>